<sequence>LFVQSLKPFGRCMPCTAQGFDSLILLFPLLLKPFTRR</sequence>
<accession>F3G081</accession>
<feature type="non-terminal residue" evidence="1">
    <location>
        <position position="37"/>
    </location>
</feature>
<dbReference type="AlphaFoldDB" id="F3G081"/>
<dbReference type="Proteomes" id="UP000004471">
    <property type="component" value="Unassembled WGS sequence"/>
</dbReference>
<evidence type="ECO:0000313" key="2">
    <source>
        <dbReference type="Proteomes" id="UP000004471"/>
    </source>
</evidence>
<reference evidence="1 2" key="1">
    <citation type="journal article" date="2011" name="PLoS Pathog.">
        <title>Dynamic evolution of pathogenicity revealed by sequencing and comparative genomics of 19 Pseudomonas syringae isolates.</title>
        <authorList>
            <person name="Baltrus D.A."/>
            <person name="Nishimura M.T."/>
            <person name="Romanchuk A."/>
            <person name="Chang J.H."/>
            <person name="Mukhtar M.S."/>
            <person name="Cherkis K."/>
            <person name="Roach J."/>
            <person name="Grant S.R."/>
            <person name="Jones C.D."/>
            <person name="Dangl J.L."/>
        </authorList>
    </citation>
    <scope>NUCLEOTIDE SEQUENCE [LARGE SCALE GENOMIC DNA]</scope>
    <source>
        <strain evidence="2">M301072PT</strain>
    </source>
</reference>
<proteinExistence type="predicted"/>
<organism evidence="1 2">
    <name type="scientific">Pseudomonas syringae pv. japonica str. M301072</name>
    <dbReference type="NCBI Taxonomy" id="629262"/>
    <lineage>
        <taxon>Bacteria</taxon>
        <taxon>Pseudomonadati</taxon>
        <taxon>Pseudomonadota</taxon>
        <taxon>Gammaproteobacteria</taxon>
        <taxon>Pseudomonadales</taxon>
        <taxon>Pseudomonadaceae</taxon>
        <taxon>Pseudomonas</taxon>
        <taxon>Pseudomonas syringae</taxon>
    </lineage>
</organism>
<protein>
    <submittedName>
        <fullName evidence="1">Uncharacterized protein</fullName>
    </submittedName>
</protein>
<name>F3G081_PSESX</name>
<gene>
    <name evidence="1" type="ORF">PSYJA_45251</name>
</gene>
<dbReference type="EMBL" id="AEAH01004156">
    <property type="protein sequence ID" value="EGH35873.1"/>
    <property type="molecule type" value="Genomic_DNA"/>
</dbReference>
<feature type="non-terminal residue" evidence="1">
    <location>
        <position position="1"/>
    </location>
</feature>
<comment type="caution">
    <text evidence="1">The sequence shown here is derived from an EMBL/GenBank/DDBJ whole genome shotgun (WGS) entry which is preliminary data.</text>
</comment>
<evidence type="ECO:0000313" key="1">
    <source>
        <dbReference type="EMBL" id="EGH35873.1"/>
    </source>
</evidence>